<dbReference type="SUPFAM" id="SSF158702">
    <property type="entry name" value="Sec63 N-terminal domain-like"/>
    <property type="match status" value="1"/>
</dbReference>
<organism evidence="2 3">
    <name type="scientific">Litomosoides sigmodontis</name>
    <name type="common">Filarial nematode worm</name>
    <dbReference type="NCBI Taxonomy" id="42156"/>
    <lineage>
        <taxon>Eukaryota</taxon>
        <taxon>Metazoa</taxon>
        <taxon>Ecdysozoa</taxon>
        <taxon>Nematoda</taxon>
        <taxon>Chromadorea</taxon>
        <taxon>Rhabditida</taxon>
        <taxon>Spirurina</taxon>
        <taxon>Spiruromorpha</taxon>
        <taxon>Filarioidea</taxon>
        <taxon>Onchocercidae</taxon>
        <taxon>Litomosoides</taxon>
    </lineage>
</organism>
<reference evidence="2 3" key="1">
    <citation type="submission" date="2018-08" db="EMBL/GenBank/DDBJ databases">
        <authorList>
            <person name="Laetsch R D."/>
            <person name="Stevens L."/>
            <person name="Kumar S."/>
            <person name="Blaxter L. M."/>
        </authorList>
    </citation>
    <scope>NUCLEOTIDE SEQUENCE [LARGE SCALE GENOMIC DNA]</scope>
</reference>
<dbReference type="SMART" id="SM00482">
    <property type="entry name" value="POLAc"/>
    <property type="match status" value="1"/>
</dbReference>
<dbReference type="Gene3D" id="1.10.150.20">
    <property type="entry name" value="5' to 3' exonuclease, C-terminal subdomain"/>
    <property type="match status" value="1"/>
</dbReference>
<dbReference type="InterPro" id="IPR002298">
    <property type="entry name" value="DNA_polymerase_A"/>
</dbReference>
<dbReference type="GO" id="GO:0006261">
    <property type="term" value="P:DNA-templated DNA replication"/>
    <property type="evidence" value="ECO:0007669"/>
    <property type="project" value="InterPro"/>
</dbReference>
<name>A0A3P6S8Y0_LITSI</name>
<dbReference type="PANTHER" id="PTHR10133">
    <property type="entry name" value="DNA POLYMERASE I"/>
    <property type="match status" value="1"/>
</dbReference>
<dbReference type="InterPro" id="IPR048960">
    <property type="entry name" value="POLQ-like_helical"/>
</dbReference>
<dbReference type="Gene3D" id="3.30.70.370">
    <property type="match status" value="1"/>
</dbReference>
<dbReference type="FunFam" id="1.10.150.20:FF:000002">
    <property type="entry name" value="DNA polymerase I"/>
    <property type="match status" value="1"/>
</dbReference>
<dbReference type="Gene3D" id="1.20.1060.10">
    <property type="entry name" value="Taq DNA Polymerase, Chain T, domain 4"/>
    <property type="match status" value="1"/>
</dbReference>
<dbReference type="GO" id="GO:0003887">
    <property type="term" value="F:DNA-directed DNA polymerase activity"/>
    <property type="evidence" value="ECO:0007669"/>
    <property type="project" value="InterPro"/>
</dbReference>
<sequence length="1311" mass="147862">MADKLAGKNQILQKFLICYTQVNKLPYHRPFGESIVVCNRNQLDLVQRIIQQKAIFARRCEIRRRRTKLVIEAICSGLCRDENELENLLSLLFFERQLTINDELSFLIERKLICNQKGALCGTQLGRAVFVSSLSPDIALQVYDDLEKAMCSLALDTELHLLYLVTPLYNDSIWMNYINWNVYYNIWSKLPIKLQRVGKMIGIRDSFILGKIQGRQATEMGSMQETASDVMLLKIDMVVTFCEKLGWTYLRSVLDGFSERLTFGIRRDLTELVQIDGIDGMRARAFHNANVTTIPALAVTSVGDIAKILRSAVPYVRRDNNEGLNRWLAGEGLMTDVEAAQVLVQRARLHLHSSLRAVGIFSDAKIDSLFSTVTSVCETLDTVSNKSDDNAAPDSICSYVELPSHDFHVHENFPITNTCKNAKQQSRASFESLTKRSKVIEKRPPKMKLPRNDDSLDEMKRDVFHDQPATNRENLDNLDRFNLDNVEQLCTDFAHTSMSDETLLHFGCSQYSGKIDQITRALDAVTVLANNEKFDEIESDELGDLKIVGSLDIFKSNCIASPTVAPGTQCDNVVKDEEKDFPISKLKKSSIIEFGEPLSATQCCVSQQIGLGRVEEEKEIFVNSDERDRSTFDRSSDLFDRTFYSSISSPSLNAPQNSSYYMKRISQQSSINQSPISPSFQSPLHKMLKFGSPFTRSVEKEIKLDGSIKKDVEHFDSSQTRTAEFQITDVCGSHTAWEQLLVRQKCWSQIGLGVDVCKNDIIGIALCALNEECVYIDLRLTDTSEIEIRERLEALDNILRSKQQKYIYDLLSFSRSLRYLRGADCPVSLLNNCICVQTLSYLAHYRTLDDGSALPFQDLVSHLTSPDRAVILRNATSRLRAAITAFICLHMHDDLMSAAIRLSSAKSVELELQSVVLFSEIEAMGIPFDVNRASTLNSKLKQKLTEIEEKAYDIVGIPFNIGSAAEISQVLFVRLQIPPPNMSTGRHYSTNKIALKQLAPKYPIINLILQWRRINTALTTSLPALLKSCFPDGRIRPNLIIHSYTGRVLTVHPNVQNVQKNAIIDGFSIRSLFIAPKGRILLSSDYRQLEMRMLAHLSADPQLISLFLAEGDFFEIITKTWNSNEILHIEVDRDKMKQLCYGIIYGMGAISLSKELGIQKQYAQEMITSFFQQFPKVQTWMDKTLAKCRAHGFVSTLLGRRRFLPHITSMLQAESAQAQRQAINTCIQGSATELFKIALLNLQENLSGTNSFIVMQMHDEVLVETDESATASVVEIIKHSMTSVIPNLRVPLAVRISSGKSWGELQECAES</sequence>
<dbReference type="InterPro" id="IPR043502">
    <property type="entry name" value="DNA/RNA_pol_sf"/>
</dbReference>
<keyword evidence="3" id="KW-1185">Reference proteome</keyword>
<dbReference type="Pfam" id="PF00476">
    <property type="entry name" value="DNA_pol_A"/>
    <property type="match status" value="1"/>
</dbReference>
<dbReference type="PANTHER" id="PTHR10133:SF62">
    <property type="entry name" value="DNA POLYMERASE THETA"/>
    <property type="match status" value="1"/>
</dbReference>
<dbReference type="GO" id="GO:0097681">
    <property type="term" value="P:double-strand break repair via alternative nonhomologous end joining"/>
    <property type="evidence" value="ECO:0007669"/>
    <property type="project" value="TreeGrafter"/>
</dbReference>
<feature type="domain" description="DNA-directed DNA polymerase family A palm" evidence="1">
    <location>
        <begin position="1066"/>
        <end position="1269"/>
    </location>
</feature>
<proteinExistence type="predicted"/>
<dbReference type="Proteomes" id="UP000277928">
    <property type="component" value="Unassembled WGS sequence"/>
</dbReference>
<protein>
    <recommendedName>
        <fullName evidence="1">DNA-directed DNA polymerase family A palm domain-containing protein</fullName>
    </recommendedName>
</protein>
<dbReference type="PRINTS" id="PR00868">
    <property type="entry name" value="DNAPOLI"/>
</dbReference>
<dbReference type="SUPFAM" id="SSF56672">
    <property type="entry name" value="DNA/RNA polymerases"/>
    <property type="match status" value="1"/>
</dbReference>
<gene>
    <name evidence="2" type="ORF">NLS_LOCUS484</name>
</gene>
<evidence type="ECO:0000259" key="1">
    <source>
        <dbReference type="SMART" id="SM00482"/>
    </source>
</evidence>
<evidence type="ECO:0000313" key="2">
    <source>
        <dbReference type="EMBL" id="VDK68617.1"/>
    </source>
</evidence>
<dbReference type="OrthoDB" id="2320933at2759"/>
<accession>A0A3P6S8Y0</accession>
<dbReference type="STRING" id="42156.A0A3P6S8Y0"/>
<dbReference type="GO" id="GO:0003677">
    <property type="term" value="F:DNA binding"/>
    <property type="evidence" value="ECO:0007669"/>
    <property type="project" value="InterPro"/>
</dbReference>
<dbReference type="Pfam" id="PF21099">
    <property type="entry name" value="POLQ_helical"/>
    <property type="match status" value="1"/>
</dbReference>
<dbReference type="Gene3D" id="1.10.3380.30">
    <property type="match status" value="1"/>
</dbReference>
<dbReference type="Gene3D" id="1.10.3380.20">
    <property type="match status" value="1"/>
</dbReference>
<dbReference type="OMA" id="DDRQSIN"/>
<dbReference type="CDD" id="cd08638">
    <property type="entry name" value="DNA_pol_A_theta"/>
    <property type="match status" value="1"/>
</dbReference>
<dbReference type="EMBL" id="UYRX01000012">
    <property type="protein sequence ID" value="VDK68617.1"/>
    <property type="molecule type" value="Genomic_DNA"/>
</dbReference>
<dbReference type="InterPro" id="IPR001098">
    <property type="entry name" value="DNA-dir_DNA_pol_A_palm_dom"/>
</dbReference>
<evidence type="ECO:0000313" key="3">
    <source>
        <dbReference type="Proteomes" id="UP000277928"/>
    </source>
</evidence>